<evidence type="ECO:0000256" key="4">
    <source>
        <dbReference type="SAM" id="MobiDB-lite"/>
    </source>
</evidence>
<feature type="repeat" description="WD" evidence="3">
    <location>
        <begin position="244"/>
        <end position="278"/>
    </location>
</feature>
<dbReference type="OMA" id="RENSACM"/>
<dbReference type="Proteomes" id="UP000243975">
    <property type="component" value="Unassembled WGS sequence"/>
</dbReference>
<protein>
    <submittedName>
        <fullName evidence="5">Uncharacterized protein</fullName>
    </submittedName>
</protein>
<dbReference type="AlphaFoldDB" id="A0A103XJF7"/>
<dbReference type="Pfam" id="PF00400">
    <property type="entry name" value="WD40"/>
    <property type="match status" value="3"/>
</dbReference>
<organism evidence="5 6">
    <name type="scientific">Cynara cardunculus var. scolymus</name>
    <name type="common">Globe artichoke</name>
    <name type="synonym">Cynara scolymus</name>
    <dbReference type="NCBI Taxonomy" id="59895"/>
    <lineage>
        <taxon>Eukaryota</taxon>
        <taxon>Viridiplantae</taxon>
        <taxon>Streptophyta</taxon>
        <taxon>Embryophyta</taxon>
        <taxon>Tracheophyta</taxon>
        <taxon>Spermatophyta</taxon>
        <taxon>Magnoliopsida</taxon>
        <taxon>eudicotyledons</taxon>
        <taxon>Gunneridae</taxon>
        <taxon>Pentapetalae</taxon>
        <taxon>asterids</taxon>
        <taxon>campanulids</taxon>
        <taxon>Asterales</taxon>
        <taxon>Asteraceae</taxon>
        <taxon>Carduoideae</taxon>
        <taxon>Cardueae</taxon>
        <taxon>Carduinae</taxon>
        <taxon>Cynara</taxon>
    </lineage>
</organism>
<comment type="caution">
    <text evidence="5">The sequence shown here is derived from an EMBL/GenBank/DDBJ whole genome shotgun (WGS) entry which is preliminary data.</text>
</comment>
<evidence type="ECO:0000256" key="2">
    <source>
        <dbReference type="ARBA" id="ARBA00022737"/>
    </source>
</evidence>
<dbReference type="PRINTS" id="PR00320">
    <property type="entry name" value="GPROTEINBRPT"/>
</dbReference>
<proteinExistence type="predicted"/>
<dbReference type="SMART" id="SM00320">
    <property type="entry name" value="WD40"/>
    <property type="match status" value="4"/>
</dbReference>
<feature type="repeat" description="WD" evidence="3">
    <location>
        <begin position="465"/>
        <end position="497"/>
    </location>
</feature>
<gene>
    <name evidence="5" type="ORF">Ccrd_006198</name>
</gene>
<dbReference type="PROSITE" id="PS50294">
    <property type="entry name" value="WD_REPEATS_REGION"/>
    <property type="match status" value="2"/>
</dbReference>
<keyword evidence="6" id="KW-1185">Reference proteome</keyword>
<feature type="region of interest" description="Disordered" evidence="4">
    <location>
        <begin position="124"/>
        <end position="149"/>
    </location>
</feature>
<keyword evidence="1 3" id="KW-0853">WD repeat</keyword>
<evidence type="ECO:0000313" key="6">
    <source>
        <dbReference type="Proteomes" id="UP000243975"/>
    </source>
</evidence>
<feature type="compositionally biased region" description="Polar residues" evidence="4">
    <location>
        <begin position="124"/>
        <end position="140"/>
    </location>
</feature>
<dbReference type="SUPFAM" id="SSF50978">
    <property type="entry name" value="WD40 repeat-like"/>
    <property type="match status" value="1"/>
</dbReference>
<feature type="region of interest" description="Disordered" evidence="4">
    <location>
        <begin position="67"/>
        <end position="95"/>
    </location>
</feature>
<dbReference type="PANTHER" id="PTHR14221">
    <property type="entry name" value="WD REPEAT DOMAIN 44"/>
    <property type="match status" value="1"/>
</dbReference>
<feature type="repeat" description="WD" evidence="3">
    <location>
        <begin position="347"/>
        <end position="387"/>
    </location>
</feature>
<dbReference type="InterPro" id="IPR001680">
    <property type="entry name" value="WD40_rpt"/>
</dbReference>
<dbReference type="PROSITE" id="PS50082">
    <property type="entry name" value="WD_REPEATS_2"/>
    <property type="match status" value="3"/>
</dbReference>
<dbReference type="EMBL" id="LEKV01004905">
    <property type="protein sequence ID" value="KVH91778.1"/>
    <property type="molecule type" value="Genomic_DNA"/>
</dbReference>
<keyword evidence="2" id="KW-0677">Repeat</keyword>
<dbReference type="InterPro" id="IPR036322">
    <property type="entry name" value="WD40_repeat_dom_sf"/>
</dbReference>
<evidence type="ECO:0000313" key="5">
    <source>
        <dbReference type="EMBL" id="KVH91778.1"/>
    </source>
</evidence>
<dbReference type="Gramene" id="KVH91778">
    <property type="protein sequence ID" value="KVH91778"/>
    <property type="gene ID" value="Ccrd_006198"/>
</dbReference>
<feature type="region of interest" description="Disordered" evidence="4">
    <location>
        <begin position="165"/>
        <end position="190"/>
    </location>
</feature>
<dbReference type="InterPro" id="IPR020472">
    <property type="entry name" value="WD40_PAC1"/>
</dbReference>
<dbReference type="InterPro" id="IPR040324">
    <property type="entry name" value="WDR44/Dgr2"/>
</dbReference>
<evidence type="ECO:0000256" key="3">
    <source>
        <dbReference type="PROSITE-ProRule" id="PRU00221"/>
    </source>
</evidence>
<name>A0A103XJF7_CYNCS</name>
<dbReference type="PANTHER" id="PTHR14221:SF45">
    <property type="entry name" value="TRANSCRIPTION FACTOR WD40-LIKE FAMILY"/>
    <property type="match status" value="1"/>
</dbReference>
<dbReference type="InterPro" id="IPR015943">
    <property type="entry name" value="WD40/YVTN_repeat-like_dom_sf"/>
</dbReference>
<evidence type="ECO:0000256" key="1">
    <source>
        <dbReference type="ARBA" id="ARBA00022574"/>
    </source>
</evidence>
<feature type="compositionally biased region" description="Basic and acidic residues" evidence="4">
    <location>
        <begin position="67"/>
        <end position="77"/>
    </location>
</feature>
<sequence length="632" mass="70981">MGCCSETEDEFLDAHEVFVSSSDSGSECDDCSTSGFGYDSWVGNLDSVDERRNRFMRSMGLSSKRLVRDEENKHENDGFYQDLDETEKNPEPVSQQNLDLEDGFLIRQPSLSCWSNMAIQLGSSGSLKENLGGNTRNPNESSEDRSIKKSFDFSTDMLTEFMAKFRSSSQRSSSRRESENSSLLDRRKKGKKGWLQKLHIMARTTDHQAESSNSNDVACTRAVHVHANKKKSKELSSVYTTQDFPAHNGSISVLKFSHDGRYLASAGDDGIVRIWEISEQDHDPRNCEIQENDPSKRYFSTNHLSELAPIKVDKEKTRKIMRKSSEVACVILPPKVFRILEKPVHEFHGHGGEILSLAWSTKGYLLSSSVDKTVRMWKVGHDECLKVFTHNNYVRIWEVRGCQVVDWIDIREIVTAVCYYTNGKFCPTDSRKVIVSSADSQVRVLCGVNVVGKFKGNRSSGSQLSATFTADGKHIVSTGDDSNIYIWNHISSDKLYTKAKSNLSCESFFSENTSVAVTWRGIKTIAAAFPSPRSTNINTTLPRSTIKSPRMPSLNVNRSFLLRSPPTHPAETLPDATQVCVSPSMRKSEYKFLRSAYRSTFVAPHTWGLVIIAAGLDGRIRTYVNYGLPVRL</sequence>
<accession>A0A103XJF7</accession>
<dbReference type="PROSITE" id="PS00678">
    <property type="entry name" value="WD_REPEATS_1"/>
    <property type="match status" value="1"/>
</dbReference>
<dbReference type="Gene3D" id="2.130.10.10">
    <property type="entry name" value="YVTN repeat-like/Quinoprotein amine dehydrogenase"/>
    <property type="match status" value="2"/>
</dbReference>
<dbReference type="STRING" id="59895.A0A103XJF7"/>
<reference evidence="5 6" key="1">
    <citation type="journal article" date="2016" name="Sci. Rep.">
        <title>The genome sequence of the outbreeding globe artichoke constructed de novo incorporating a phase-aware low-pass sequencing strategy of F1 progeny.</title>
        <authorList>
            <person name="Scaglione D."/>
            <person name="Reyes-Chin-Wo S."/>
            <person name="Acquadro A."/>
            <person name="Froenicke L."/>
            <person name="Portis E."/>
            <person name="Beitel C."/>
            <person name="Tirone M."/>
            <person name="Mauro R."/>
            <person name="Lo Monaco A."/>
            <person name="Mauromicale G."/>
            <person name="Faccioli P."/>
            <person name="Cattivelli L."/>
            <person name="Rieseberg L."/>
            <person name="Michelmore R."/>
            <person name="Lanteri S."/>
        </authorList>
    </citation>
    <scope>NUCLEOTIDE SEQUENCE [LARGE SCALE GENOMIC DNA]</scope>
    <source>
        <strain evidence="5">2C</strain>
    </source>
</reference>
<dbReference type="InterPro" id="IPR019775">
    <property type="entry name" value="WD40_repeat_CS"/>
</dbReference>